<dbReference type="AlphaFoldDB" id="A0A4P2R092"/>
<organism evidence="5 6">
    <name type="scientific">Sorangium cellulosum</name>
    <name type="common">Polyangium cellulosum</name>
    <dbReference type="NCBI Taxonomy" id="56"/>
    <lineage>
        <taxon>Bacteria</taxon>
        <taxon>Pseudomonadati</taxon>
        <taxon>Myxococcota</taxon>
        <taxon>Polyangia</taxon>
        <taxon>Polyangiales</taxon>
        <taxon>Polyangiaceae</taxon>
        <taxon>Sorangium</taxon>
    </lineage>
</organism>
<evidence type="ECO:0000313" key="6">
    <source>
        <dbReference type="Proteomes" id="UP000295497"/>
    </source>
</evidence>
<gene>
    <name evidence="5" type="ORF">SOCE836_074840</name>
</gene>
<reference evidence="5 6" key="1">
    <citation type="submission" date="2015-09" db="EMBL/GenBank/DDBJ databases">
        <title>Sorangium comparison.</title>
        <authorList>
            <person name="Zaburannyi N."/>
            <person name="Bunk B."/>
            <person name="Overmann J."/>
            <person name="Mueller R."/>
        </authorList>
    </citation>
    <scope>NUCLEOTIDE SEQUENCE [LARGE SCALE GENOMIC DNA]</scope>
    <source>
        <strain evidence="5 6">So ce836</strain>
    </source>
</reference>
<accession>A0A4P2R092</accession>
<feature type="modified residue" description="4-aspartylphosphate" evidence="2">
    <location>
        <position position="59"/>
    </location>
</feature>
<feature type="compositionally biased region" description="Low complexity" evidence="3">
    <location>
        <begin position="171"/>
        <end position="189"/>
    </location>
</feature>
<dbReference type="PANTHER" id="PTHR44591">
    <property type="entry name" value="STRESS RESPONSE REGULATOR PROTEIN 1"/>
    <property type="match status" value="1"/>
</dbReference>
<evidence type="ECO:0000256" key="3">
    <source>
        <dbReference type="SAM" id="MobiDB-lite"/>
    </source>
</evidence>
<evidence type="ECO:0000313" key="5">
    <source>
        <dbReference type="EMBL" id="AUX35293.1"/>
    </source>
</evidence>
<dbReference type="PROSITE" id="PS50110">
    <property type="entry name" value="RESPONSE_REGULATORY"/>
    <property type="match status" value="1"/>
</dbReference>
<feature type="compositionally biased region" description="Basic residues" evidence="3">
    <location>
        <begin position="190"/>
        <end position="254"/>
    </location>
</feature>
<dbReference type="InterPro" id="IPR050595">
    <property type="entry name" value="Bact_response_regulator"/>
</dbReference>
<keyword evidence="1 2" id="KW-0597">Phosphoprotein</keyword>
<dbReference type="CDD" id="cd17574">
    <property type="entry name" value="REC_OmpR"/>
    <property type="match status" value="1"/>
</dbReference>
<protein>
    <recommendedName>
        <fullName evidence="4">Response regulatory domain-containing protein</fullName>
    </recommendedName>
</protein>
<feature type="compositionally biased region" description="Low complexity" evidence="3">
    <location>
        <begin position="255"/>
        <end position="279"/>
    </location>
</feature>
<dbReference type="SMART" id="SM00448">
    <property type="entry name" value="REC"/>
    <property type="match status" value="1"/>
</dbReference>
<proteinExistence type="predicted"/>
<dbReference type="Gene3D" id="3.40.50.2300">
    <property type="match status" value="1"/>
</dbReference>
<dbReference type="RefSeq" id="WP_324293032.1">
    <property type="nucleotide sequence ID" value="NZ_CP012672.1"/>
</dbReference>
<evidence type="ECO:0000259" key="4">
    <source>
        <dbReference type="PROSITE" id="PS50110"/>
    </source>
</evidence>
<dbReference type="InterPro" id="IPR011006">
    <property type="entry name" value="CheY-like_superfamily"/>
</dbReference>
<dbReference type="InterPro" id="IPR001789">
    <property type="entry name" value="Sig_transdc_resp-reg_receiver"/>
</dbReference>
<feature type="domain" description="Response regulatory" evidence="4">
    <location>
        <begin position="10"/>
        <end position="130"/>
    </location>
</feature>
<evidence type="ECO:0000256" key="2">
    <source>
        <dbReference type="PROSITE-ProRule" id="PRU00169"/>
    </source>
</evidence>
<dbReference type="Proteomes" id="UP000295497">
    <property type="component" value="Chromosome"/>
</dbReference>
<dbReference type="GO" id="GO:0000160">
    <property type="term" value="P:phosphorelay signal transduction system"/>
    <property type="evidence" value="ECO:0007669"/>
    <property type="project" value="InterPro"/>
</dbReference>
<dbReference type="PANTHER" id="PTHR44591:SF3">
    <property type="entry name" value="RESPONSE REGULATORY DOMAIN-CONTAINING PROTEIN"/>
    <property type="match status" value="1"/>
</dbReference>
<sequence>MPSASMTPPRVLVAEDEPAMLSLVARHLRNLGFSVIEASEGDAAWELAREHQPDLVILDVMMPGMSGWEICKRLKSDTSDGRPFASTGVIMLTGIGENLNEMTSPLFAADAWLNKPFDFADLDARVRETLARYAKPLPDANGSKGQPSAAGEEIEAEQPSGERATGAKRSAANGAATVRAAAKTSPAKKTAGKKAAAKPAAKKAAAKPAAKKAAAKPAAKKTARPAAKKAAAKPAAKKAAAKPAAKKAAAKKPAAKQAAPKKAAAKKPAATKKAAASKAAPKKKTK</sequence>
<dbReference type="Pfam" id="PF00072">
    <property type="entry name" value="Response_reg"/>
    <property type="match status" value="1"/>
</dbReference>
<name>A0A4P2R092_SORCE</name>
<feature type="region of interest" description="Disordered" evidence="3">
    <location>
        <begin position="136"/>
        <end position="286"/>
    </location>
</feature>
<dbReference type="SUPFAM" id="SSF52172">
    <property type="entry name" value="CheY-like"/>
    <property type="match status" value="1"/>
</dbReference>
<evidence type="ECO:0000256" key="1">
    <source>
        <dbReference type="ARBA" id="ARBA00022553"/>
    </source>
</evidence>
<dbReference type="EMBL" id="CP012672">
    <property type="protein sequence ID" value="AUX35293.1"/>
    <property type="molecule type" value="Genomic_DNA"/>
</dbReference>